<protein>
    <submittedName>
        <fullName evidence="1">Uncharacterized protein</fullName>
    </submittedName>
</protein>
<evidence type="ECO:0000313" key="1">
    <source>
        <dbReference type="EMBL" id="WFS25986.1"/>
    </source>
</evidence>
<keyword evidence="1" id="KW-0614">Plasmid</keyword>
<name>A0ABY8IR35_9HYPH</name>
<reference evidence="1 2" key="1">
    <citation type="journal article" date="2019" name="Phytopathology">
        <title>A Novel Group of Rhizobium tumorigenes-Like Agrobacteria Associated with Crown Gall Disease of Rhododendron and Blueberry.</title>
        <authorList>
            <person name="Kuzmanovic N."/>
            <person name="Behrens P."/>
            <person name="Idczak E."/>
            <person name="Wagner S."/>
            <person name="Gotz M."/>
            <person name="Sproer C."/>
            <person name="Bunk B."/>
            <person name="Overmann J."/>
            <person name="Smalla K."/>
        </authorList>
    </citation>
    <scope>NUCLEOTIDE SEQUENCE [LARGE SCALE GENOMIC DNA]</scope>
    <source>
        <strain evidence="2">rho-6.2</strain>
    </source>
</reference>
<proteinExistence type="predicted"/>
<dbReference type="RefSeq" id="WP_142831212.1">
    <property type="nucleotide sequence ID" value="NZ_CP117268.1"/>
</dbReference>
<dbReference type="Proteomes" id="UP000318939">
    <property type="component" value="Plasmid unnamed1"/>
</dbReference>
<evidence type="ECO:0000313" key="2">
    <source>
        <dbReference type="Proteomes" id="UP000318939"/>
    </source>
</evidence>
<keyword evidence="2" id="KW-1185">Reference proteome</keyword>
<gene>
    <name evidence="1" type="ORF">PR018_20965</name>
</gene>
<reference evidence="1 2" key="2">
    <citation type="journal article" date="2023" name="MicrobiologyOpen">
        <title>Genomics of the tumorigenes clade of the family Rhizobiaceae and description of Rhizobium rhododendri sp. nov.</title>
        <authorList>
            <person name="Kuzmanovic N."/>
            <person name="diCenzo G.C."/>
            <person name="Bunk B."/>
            <person name="Sproeer C."/>
            <person name="Fruehling A."/>
            <person name="Neumann-Schaal M."/>
            <person name="Overmann J."/>
            <person name="Smalla K."/>
        </authorList>
    </citation>
    <scope>NUCLEOTIDE SEQUENCE [LARGE SCALE GENOMIC DNA]</scope>
    <source>
        <strain evidence="2">rho-6.2</strain>
        <plasmid evidence="1 2">unnamed1</plasmid>
    </source>
</reference>
<geneLocation type="plasmid" evidence="1 2">
    <name>unnamed1</name>
</geneLocation>
<sequence>MAGRTGFFQEPFKATQCEPHFDQRDAIGANLSTIEGTNALIVVIEKAFEKKSKVVSTPLSTARGCKIPFLDRLFSLKASVLV</sequence>
<organism evidence="1 2">
    <name type="scientific">Rhizobium rhododendri</name>
    <dbReference type="NCBI Taxonomy" id="2506430"/>
    <lineage>
        <taxon>Bacteria</taxon>
        <taxon>Pseudomonadati</taxon>
        <taxon>Pseudomonadota</taxon>
        <taxon>Alphaproteobacteria</taxon>
        <taxon>Hyphomicrobiales</taxon>
        <taxon>Rhizobiaceae</taxon>
        <taxon>Rhizobium/Agrobacterium group</taxon>
        <taxon>Rhizobium</taxon>
    </lineage>
</organism>
<dbReference type="EMBL" id="CP117268">
    <property type="protein sequence ID" value="WFS25986.1"/>
    <property type="molecule type" value="Genomic_DNA"/>
</dbReference>
<accession>A0ABY8IR35</accession>